<dbReference type="PANTHER" id="PTHR23520:SF5">
    <property type="entry name" value="TRANSPORTER, PUTATIVE (AFU_ORTHOLOGUE AFUA_3G04000)-RELATED"/>
    <property type="match status" value="1"/>
</dbReference>
<reference evidence="2 3" key="1">
    <citation type="journal article" date="2013" name="BMC Genomics">
        <title>Reconstruction of the lipid metabolism for the microalga Monoraphidium neglectum from its genome sequence reveals characteristics suitable for biofuel production.</title>
        <authorList>
            <person name="Bogen C."/>
            <person name="Al-Dilaimi A."/>
            <person name="Albersmeier A."/>
            <person name="Wichmann J."/>
            <person name="Grundmann M."/>
            <person name="Rupp O."/>
            <person name="Lauersen K.J."/>
            <person name="Blifernez-Klassen O."/>
            <person name="Kalinowski J."/>
            <person name="Goesmann A."/>
            <person name="Mussgnug J.H."/>
            <person name="Kruse O."/>
        </authorList>
    </citation>
    <scope>NUCLEOTIDE SEQUENCE [LARGE SCALE GENOMIC DNA]</scope>
    <source>
        <strain evidence="2 3">SAG 48.87</strain>
    </source>
</reference>
<feature type="chain" id="PRO_5002265010" evidence="1">
    <location>
        <begin position="23"/>
        <end position="143"/>
    </location>
</feature>
<evidence type="ECO:0000313" key="3">
    <source>
        <dbReference type="Proteomes" id="UP000054498"/>
    </source>
</evidence>
<evidence type="ECO:0000256" key="1">
    <source>
        <dbReference type="SAM" id="SignalP"/>
    </source>
</evidence>
<dbReference type="GeneID" id="25737502"/>
<dbReference type="Pfam" id="PF07690">
    <property type="entry name" value="MFS_1"/>
    <property type="match status" value="1"/>
</dbReference>
<dbReference type="Proteomes" id="UP000054498">
    <property type="component" value="Unassembled WGS sequence"/>
</dbReference>
<dbReference type="STRING" id="145388.A0A0D2MSE5"/>
<proteinExistence type="predicted"/>
<accession>A0A0D2MSE5</accession>
<feature type="signal peptide" evidence="1">
    <location>
        <begin position="1"/>
        <end position="22"/>
    </location>
</feature>
<dbReference type="InterPro" id="IPR011701">
    <property type="entry name" value="MFS"/>
</dbReference>
<dbReference type="OrthoDB" id="10027823at2759"/>
<keyword evidence="1" id="KW-0732">Signal</keyword>
<dbReference type="Gene3D" id="1.20.1250.20">
    <property type="entry name" value="MFS general substrate transporter like domains"/>
    <property type="match status" value="1"/>
</dbReference>
<dbReference type="KEGG" id="mng:MNEG_4625"/>
<dbReference type="GO" id="GO:0022857">
    <property type="term" value="F:transmembrane transporter activity"/>
    <property type="evidence" value="ECO:0007669"/>
    <property type="project" value="InterPro"/>
</dbReference>
<keyword evidence="3" id="KW-1185">Reference proteome</keyword>
<evidence type="ECO:0000313" key="2">
    <source>
        <dbReference type="EMBL" id="KIZ03337.1"/>
    </source>
</evidence>
<dbReference type="SUPFAM" id="SSF103473">
    <property type="entry name" value="MFS general substrate transporter"/>
    <property type="match status" value="1"/>
</dbReference>
<dbReference type="EMBL" id="KK100871">
    <property type="protein sequence ID" value="KIZ03337.1"/>
    <property type="molecule type" value="Genomic_DNA"/>
</dbReference>
<name>A0A0D2MSE5_9CHLO</name>
<dbReference type="InterPro" id="IPR036259">
    <property type="entry name" value="MFS_trans_sf"/>
</dbReference>
<protein>
    <submittedName>
        <fullName evidence="2">Major facilitator transporter</fullName>
    </submittedName>
</protein>
<sequence>MLLGCNVIAGISSLFSARLASAIGLVNTMVFTHAPSNIFTALVPVMPNQWSAMAMLFARFSISQMDVAPRQTLIAGMVRPDERTALMGAVNVARSIACSFGPLVTGALAGGGQWAWAFYLCGGLKLTYDGLLLLTARHLKVDA</sequence>
<organism evidence="2 3">
    <name type="scientific">Monoraphidium neglectum</name>
    <dbReference type="NCBI Taxonomy" id="145388"/>
    <lineage>
        <taxon>Eukaryota</taxon>
        <taxon>Viridiplantae</taxon>
        <taxon>Chlorophyta</taxon>
        <taxon>core chlorophytes</taxon>
        <taxon>Chlorophyceae</taxon>
        <taxon>CS clade</taxon>
        <taxon>Sphaeropleales</taxon>
        <taxon>Selenastraceae</taxon>
        <taxon>Monoraphidium</taxon>
    </lineage>
</organism>
<gene>
    <name evidence="2" type="ORF">MNEG_4625</name>
</gene>
<dbReference type="PANTHER" id="PTHR23520">
    <property type="entry name" value="TRANSPORTER, PUTATIVE (AFU_ORTHOLOGUE AFUA_3G04000)-RELATED"/>
    <property type="match status" value="1"/>
</dbReference>
<dbReference type="RefSeq" id="XP_013902356.1">
    <property type="nucleotide sequence ID" value="XM_014046902.1"/>
</dbReference>
<dbReference type="AlphaFoldDB" id="A0A0D2MSE5"/>